<gene>
    <name evidence="8" type="primary">tyrS</name>
    <name evidence="11" type="ORF">NEPTK9_001199</name>
</gene>
<keyword evidence="8" id="KW-0963">Cytoplasm</keyword>
<keyword evidence="3 8" id="KW-0067">ATP-binding</keyword>
<dbReference type="PROSITE" id="PS00178">
    <property type="entry name" value="AA_TRNA_LIGASE_I"/>
    <property type="match status" value="1"/>
</dbReference>
<comment type="subcellular location">
    <subcellularLocation>
        <location evidence="8">Cytoplasm</location>
    </subcellularLocation>
</comment>
<evidence type="ECO:0000313" key="11">
    <source>
        <dbReference type="EMBL" id="MBF5059683.1"/>
    </source>
</evidence>
<dbReference type="InterPro" id="IPR054608">
    <property type="entry name" value="SYY-like_C"/>
</dbReference>
<dbReference type="HAMAP" id="MF_02006">
    <property type="entry name" value="Tyr_tRNA_synth_type1"/>
    <property type="match status" value="1"/>
</dbReference>
<evidence type="ECO:0000256" key="6">
    <source>
        <dbReference type="ARBA" id="ARBA00023146"/>
    </source>
</evidence>
<dbReference type="InterPro" id="IPR002305">
    <property type="entry name" value="aa-tRNA-synth_Ic"/>
</dbReference>
<organism evidence="11 12">
    <name type="scientific">Candidatus Neptunichlamydia vexilliferae</name>
    <dbReference type="NCBI Taxonomy" id="1651774"/>
    <lineage>
        <taxon>Bacteria</taxon>
        <taxon>Pseudomonadati</taxon>
        <taxon>Chlamydiota</taxon>
        <taxon>Chlamydiia</taxon>
        <taxon>Parachlamydiales</taxon>
        <taxon>Simkaniaceae</taxon>
        <taxon>Candidatus Neptunichlamydia</taxon>
    </lineage>
</organism>
<feature type="binding site" evidence="8">
    <location>
        <position position="36"/>
    </location>
    <ligand>
        <name>L-tyrosine</name>
        <dbReference type="ChEBI" id="CHEBI:58315"/>
    </ligand>
</feature>
<evidence type="ECO:0000256" key="1">
    <source>
        <dbReference type="ARBA" id="ARBA00022598"/>
    </source>
</evidence>
<dbReference type="Pfam" id="PF00579">
    <property type="entry name" value="tRNA-synt_1b"/>
    <property type="match status" value="1"/>
</dbReference>
<dbReference type="Gene3D" id="3.10.290.10">
    <property type="entry name" value="RNA-binding S4 domain"/>
    <property type="match status" value="1"/>
</dbReference>
<comment type="catalytic activity">
    <reaction evidence="7 8">
        <text>tRNA(Tyr) + L-tyrosine + ATP = L-tyrosyl-tRNA(Tyr) + AMP + diphosphate + H(+)</text>
        <dbReference type="Rhea" id="RHEA:10220"/>
        <dbReference type="Rhea" id="RHEA-COMP:9706"/>
        <dbReference type="Rhea" id="RHEA-COMP:9707"/>
        <dbReference type="ChEBI" id="CHEBI:15378"/>
        <dbReference type="ChEBI" id="CHEBI:30616"/>
        <dbReference type="ChEBI" id="CHEBI:33019"/>
        <dbReference type="ChEBI" id="CHEBI:58315"/>
        <dbReference type="ChEBI" id="CHEBI:78442"/>
        <dbReference type="ChEBI" id="CHEBI:78536"/>
        <dbReference type="ChEBI" id="CHEBI:456215"/>
        <dbReference type="EC" id="6.1.1.1"/>
    </reaction>
</comment>
<dbReference type="EC" id="6.1.1.1" evidence="8"/>
<dbReference type="Pfam" id="PF22421">
    <property type="entry name" value="SYY_C-terminal"/>
    <property type="match status" value="1"/>
</dbReference>
<dbReference type="PANTHER" id="PTHR11766">
    <property type="entry name" value="TYROSYL-TRNA SYNTHETASE"/>
    <property type="match status" value="1"/>
</dbReference>
<dbReference type="Gene3D" id="1.10.240.10">
    <property type="entry name" value="Tyrosyl-Transfer RNA Synthetase"/>
    <property type="match status" value="1"/>
</dbReference>
<dbReference type="Proteomes" id="UP001194714">
    <property type="component" value="Unassembled WGS sequence"/>
</dbReference>
<dbReference type="EMBL" id="JAAEJV010000034">
    <property type="protein sequence ID" value="MBF5059683.1"/>
    <property type="molecule type" value="Genomic_DNA"/>
</dbReference>
<evidence type="ECO:0000313" key="12">
    <source>
        <dbReference type="Proteomes" id="UP001194714"/>
    </source>
</evidence>
<feature type="binding site" evidence="8">
    <location>
        <position position="230"/>
    </location>
    <ligand>
        <name>ATP</name>
        <dbReference type="ChEBI" id="CHEBI:30616"/>
    </ligand>
</feature>
<evidence type="ECO:0000256" key="9">
    <source>
        <dbReference type="PROSITE-ProRule" id="PRU00182"/>
    </source>
</evidence>
<evidence type="ECO:0000259" key="10">
    <source>
        <dbReference type="Pfam" id="PF22421"/>
    </source>
</evidence>
<evidence type="ECO:0000256" key="4">
    <source>
        <dbReference type="ARBA" id="ARBA00022884"/>
    </source>
</evidence>
<dbReference type="GO" id="GO:0004831">
    <property type="term" value="F:tyrosine-tRNA ligase activity"/>
    <property type="evidence" value="ECO:0007669"/>
    <property type="project" value="UniProtKB-EC"/>
</dbReference>
<dbReference type="Gene3D" id="3.40.50.620">
    <property type="entry name" value="HUPs"/>
    <property type="match status" value="1"/>
</dbReference>
<dbReference type="SUPFAM" id="SSF55174">
    <property type="entry name" value="Alpha-L RNA-binding motif"/>
    <property type="match status" value="1"/>
</dbReference>
<proteinExistence type="inferred from homology"/>
<evidence type="ECO:0000256" key="3">
    <source>
        <dbReference type="ARBA" id="ARBA00022840"/>
    </source>
</evidence>
<dbReference type="PANTHER" id="PTHR11766:SF0">
    <property type="entry name" value="TYROSINE--TRNA LIGASE, MITOCHONDRIAL"/>
    <property type="match status" value="1"/>
</dbReference>
<dbReference type="SUPFAM" id="SSF52374">
    <property type="entry name" value="Nucleotidylyl transferase"/>
    <property type="match status" value="1"/>
</dbReference>
<comment type="function">
    <text evidence="8">Catalyzes the attachment of tyrosine to tRNA(Tyr) in a two-step reaction: tyrosine is first activated by ATP to form Tyr-AMP and then transferred to the acceptor end of tRNA(Tyr).</text>
</comment>
<accession>A0ABS0AZX1</accession>
<sequence>MVPMGNLIDFLEKRGFIDNITSDELKKRAESPLKGYIGFDPTADSLHLGNLVGIVALAWLQKFGHTPVALLGGGTGKIGDPSGKSTERPLLTSETLEKNIAAIGKQLERLLDCPVLLNNGEWLGNFGLIDFLRDVGKHFRIGPMLGKESVRSRIESEEGMSFTEFSYQILQGYDFYHLARAEEVYLQMGGSDQWGNITAGIELNRKLDGPPIFGMTFPLLMRSDGAKFGKSEEGAIWLDPERTSPYQFYQYLVRVADADVIQLMRMLTFMESEEIDRYAQAIASGNFTPNEAQKKLAEEVTRFVHGEEGVAIALKVTEAAAPGSKATLDPDSLKEIARDMPSVTMKTDEIVDQKYADVAAKAALVTSKGEAVRLIKNGGAYLNNEKVEDPTFLIESKHVIGAKYLLLGSGKKKKILINLTK</sequence>
<keyword evidence="5 8" id="KW-0648">Protein biosynthesis</keyword>
<dbReference type="InterPro" id="IPR001412">
    <property type="entry name" value="aa-tRNA-synth_I_CS"/>
</dbReference>
<dbReference type="PRINTS" id="PR01040">
    <property type="entry name" value="TRNASYNTHTYR"/>
</dbReference>
<dbReference type="PROSITE" id="PS50889">
    <property type="entry name" value="S4"/>
    <property type="match status" value="1"/>
</dbReference>
<evidence type="ECO:0000256" key="8">
    <source>
        <dbReference type="HAMAP-Rule" id="MF_02006"/>
    </source>
</evidence>
<comment type="subunit">
    <text evidence="8">Homodimer.</text>
</comment>
<name>A0ABS0AZX1_9BACT</name>
<protein>
    <recommendedName>
        <fullName evidence="8">Tyrosine--tRNA ligase</fullName>
        <ecNumber evidence="8">6.1.1.1</ecNumber>
    </recommendedName>
    <alternativeName>
        <fullName evidence="8">Tyrosyl-tRNA synthetase</fullName>
        <shortName evidence="8">TyrRS</shortName>
    </alternativeName>
</protein>
<feature type="binding site" evidence="8">
    <location>
        <position position="171"/>
    </location>
    <ligand>
        <name>L-tyrosine</name>
        <dbReference type="ChEBI" id="CHEBI:58315"/>
    </ligand>
</feature>
<keyword evidence="2 8" id="KW-0547">Nucleotide-binding</keyword>
<comment type="caution">
    <text evidence="11">The sequence shown here is derived from an EMBL/GenBank/DDBJ whole genome shotgun (WGS) entry which is preliminary data.</text>
</comment>
<keyword evidence="6 8" id="KW-0030">Aminoacyl-tRNA synthetase</keyword>
<keyword evidence="4 9" id="KW-0694">RNA-binding</keyword>
<dbReference type="InterPro" id="IPR036986">
    <property type="entry name" value="S4_RNA-bd_sf"/>
</dbReference>
<dbReference type="NCBIfam" id="TIGR00234">
    <property type="entry name" value="tyrS"/>
    <property type="match status" value="1"/>
</dbReference>
<keyword evidence="1 8" id="KW-0436">Ligase</keyword>
<feature type="short sequence motif" description="'KMSKS' region" evidence="8">
    <location>
        <begin position="227"/>
        <end position="231"/>
    </location>
</feature>
<feature type="domain" description="Tyrosine--tRNA ligase SYY-like C-terminal" evidence="10">
    <location>
        <begin position="333"/>
        <end position="417"/>
    </location>
</feature>
<feature type="binding site" evidence="8">
    <location>
        <position position="167"/>
    </location>
    <ligand>
        <name>L-tyrosine</name>
        <dbReference type="ChEBI" id="CHEBI:58315"/>
    </ligand>
</feature>
<keyword evidence="12" id="KW-1185">Reference proteome</keyword>
<dbReference type="InterPro" id="IPR014729">
    <property type="entry name" value="Rossmann-like_a/b/a_fold"/>
</dbReference>
<dbReference type="InterPro" id="IPR002307">
    <property type="entry name" value="Tyr-tRNA-ligase"/>
</dbReference>
<evidence type="ECO:0000256" key="7">
    <source>
        <dbReference type="ARBA" id="ARBA00048248"/>
    </source>
</evidence>
<evidence type="ECO:0000256" key="5">
    <source>
        <dbReference type="ARBA" id="ARBA00022917"/>
    </source>
</evidence>
<dbReference type="CDD" id="cd00805">
    <property type="entry name" value="TyrRS_core"/>
    <property type="match status" value="1"/>
</dbReference>
<dbReference type="InterPro" id="IPR024107">
    <property type="entry name" value="Tyr-tRNA-ligase_bac_1"/>
</dbReference>
<evidence type="ECO:0000256" key="2">
    <source>
        <dbReference type="ARBA" id="ARBA00022741"/>
    </source>
</evidence>
<comment type="similarity">
    <text evidence="8">Belongs to the class-I aminoacyl-tRNA synthetase family. TyrS type 1 subfamily.</text>
</comment>
<dbReference type="InterPro" id="IPR024088">
    <property type="entry name" value="Tyr-tRNA-ligase_bac-type"/>
</dbReference>
<feature type="short sequence motif" description="'HIGH' region" evidence="8">
    <location>
        <begin position="41"/>
        <end position="50"/>
    </location>
</feature>
<reference evidence="11 12" key="1">
    <citation type="submission" date="2020-01" db="EMBL/GenBank/DDBJ databases">
        <title>Draft genome sequence of Cand. Neptunochlamydia vexilliferae K9.</title>
        <authorList>
            <person name="Schulz F."/>
            <person name="Koestlbacher S."/>
            <person name="Wascher F."/>
            <person name="Pizzetti I."/>
            <person name="Horn M."/>
        </authorList>
    </citation>
    <scope>NUCLEOTIDE SEQUENCE [LARGE SCALE GENOMIC DNA]</scope>
    <source>
        <strain evidence="11 12">K9</strain>
    </source>
</reference>